<feature type="transmembrane region" description="Helical" evidence="6">
    <location>
        <begin position="237"/>
        <end position="257"/>
    </location>
</feature>
<dbReference type="PROSITE" id="PS50850">
    <property type="entry name" value="MFS"/>
    <property type="match status" value="1"/>
</dbReference>
<dbReference type="PANTHER" id="PTHR43124:SF3">
    <property type="entry name" value="CHLORAMPHENICOL EFFLUX PUMP RV0191"/>
    <property type="match status" value="1"/>
</dbReference>
<feature type="transmembrane region" description="Helical" evidence="6">
    <location>
        <begin position="135"/>
        <end position="154"/>
    </location>
</feature>
<dbReference type="InterPro" id="IPR011701">
    <property type="entry name" value="MFS"/>
</dbReference>
<feature type="transmembrane region" description="Helical" evidence="6">
    <location>
        <begin position="42"/>
        <end position="61"/>
    </location>
</feature>
<feature type="transmembrane region" description="Helical" evidence="6">
    <location>
        <begin position="287"/>
        <end position="310"/>
    </location>
</feature>
<dbReference type="Gene3D" id="1.20.1250.20">
    <property type="entry name" value="MFS general substrate transporter like domains"/>
    <property type="match status" value="2"/>
</dbReference>
<evidence type="ECO:0000256" key="2">
    <source>
        <dbReference type="ARBA" id="ARBA00022475"/>
    </source>
</evidence>
<feature type="transmembrane region" description="Helical" evidence="6">
    <location>
        <begin position="264"/>
        <end position="281"/>
    </location>
</feature>
<protein>
    <submittedName>
        <fullName evidence="8">MFS transporter</fullName>
    </submittedName>
</protein>
<proteinExistence type="predicted"/>
<organism evidence="8 9">
    <name type="scientific">Jiella mangrovi</name>
    <dbReference type="NCBI Taxonomy" id="2821407"/>
    <lineage>
        <taxon>Bacteria</taxon>
        <taxon>Pseudomonadati</taxon>
        <taxon>Pseudomonadota</taxon>
        <taxon>Alphaproteobacteria</taxon>
        <taxon>Hyphomicrobiales</taxon>
        <taxon>Aurantimonadaceae</taxon>
        <taxon>Jiella</taxon>
    </lineage>
</organism>
<feature type="transmembrane region" description="Helical" evidence="6">
    <location>
        <begin position="97"/>
        <end position="123"/>
    </location>
</feature>
<evidence type="ECO:0000256" key="5">
    <source>
        <dbReference type="ARBA" id="ARBA00023136"/>
    </source>
</evidence>
<sequence length="383" mass="38088">MSPAFRIGAVGFGLIAVCYGFARFAFGLFLPQIDSDLTLGPSISGIISGGSFAGYCIAIIISATLTERIGARSVATAAAIVAAIGMAGIAFAPSSAILAVAVLVAGSSTGLASPPMAAAVAAAVREKRQDITNTVINAGTSAGVAVSGPIALAMAGQWRLAFGIFTAVAVVLAFATIFSLPNAASKKGMGGLPPMTGPVLRLIAASFLMGVASTALWSFGGQIVAGRFGWGPTGTGVLWSCIGAGGIAGAWAGSLVARFGIDRIHWAFLAMMSAGILAVGSGPTIPAVALVGGAFFGAAYVMLTGVYLIWGVRALPDRPATGLMIGFLTIAVGQSVGAPIFGLVMQGPGLGPAVIGFAGCALLAGVFQARRATSTPSAQHIRR</sequence>
<keyword evidence="5 6" id="KW-0472">Membrane</keyword>
<accession>A0ABS4BM00</accession>
<feature type="domain" description="Major facilitator superfamily (MFS) profile" evidence="7">
    <location>
        <begin position="1"/>
        <end position="376"/>
    </location>
</feature>
<feature type="transmembrane region" description="Helical" evidence="6">
    <location>
        <begin position="73"/>
        <end position="91"/>
    </location>
</feature>
<dbReference type="InterPro" id="IPR036259">
    <property type="entry name" value="MFS_trans_sf"/>
</dbReference>
<feature type="transmembrane region" description="Helical" evidence="6">
    <location>
        <begin position="322"/>
        <end position="344"/>
    </location>
</feature>
<feature type="transmembrane region" description="Helical" evidence="6">
    <location>
        <begin position="160"/>
        <end position="178"/>
    </location>
</feature>
<keyword evidence="3 6" id="KW-0812">Transmembrane</keyword>
<evidence type="ECO:0000313" key="9">
    <source>
        <dbReference type="Proteomes" id="UP000678276"/>
    </source>
</evidence>
<keyword evidence="9" id="KW-1185">Reference proteome</keyword>
<keyword evidence="4 6" id="KW-1133">Transmembrane helix</keyword>
<dbReference type="SUPFAM" id="SSF103473">
    <property type="entry name" value="MFS general substrate transporter"/>
    <property type="match status" value="1"/>
</dbReference>
<evidence type="ECO:0000256" key="1">
    <source>
        <dbReference type="ARBA" id="ARBA00004651"/>
    </source>
</evidence>
<dbReference type="InterPro" id="IPR020846">
    <property type="entry name" value="MFS_dom"/>
</dbReference>
<feature type="transmembrane region" description="Helical" evidence="6">
    <location>
        <begin position="199"/>
        <end position="217"/>
    </location>
</feature>
<name>A0ABS4BM00_9HYPH</name>
<comment type="subcellular location">
    <subcellularLocation>
        <location evidence="1">Cell membrane</location>
        <topology evidence="1">Multi-pass membrane protein</topology>
    </subcellularLocation>
</comment>
<feature type="transmembrane region" description="Helical" evidence="6">
    <location>
        <begin position="350"/>
        <end position="367"/>
    </location>
</feature>
<evidence type="ECO:0000256" key="6">
    <source>
        <dbReference type="SAM" id="Phobius"/>
    </source>
</evidence>
<comment type="caution">
    <text evidence="8">The sequence shown here is derived from an EMBL/GenBank/DDBJ whole genome shotgun (WGS) entry which is preliminary data.</text>
</comment>
<reference evidence="8 9" key="1">
    <citation type="submission" date="2021-04" db="EMBL/GenBank/DDBJ databases">
        <title>Whole genome sequence of Jiella sp. KSK16Y-1.</title>
        <authorList>
            <person name="Tuo L."/>
        </authorList>
    </citation>
    <scope>NUCLEOTIDE SEQUENCE [LARGE SCALE GENOMIC DNA]</scope>
    <source>
        <strain evidence="8 9">KSK16Y-1</strain>
    </source>
</reference>
<gene>
    <name evidence="8" type="ORF">J6595_19420</name>
</gene>
<feature type="transmembrane region" description="Helical" evidence="6">
    <location>
        <begin position="7"/>
        <end position="30"/>
    </location>
</feature>
<keyword evidence="2" id="KW-1003">Cell membrane</keyword>
<dbReference type="InterPro" id="IPR050189">
    <property type="entry name" value="MFS_Efflux_Transporters"/>
</dbReference>
<evidence type="ECO:0000256" key="3">
    <source>
        <dbReference type="ARBA" id="ARBA00022692"/>
    </source>
</evidence>
<dbReference type="Proteomes" id="UP000678276">
    <property type="component" value="Unassembled WGS sequence"/>
</dbReference>
<dbReference type="PANTHER" id="PTHR43124">
    <property type="entry name" value="PURINE EFFLUX PUMP PBUE"/>
    <property type="match status" value="1"/>
</dbReference>
<dbReference type="Pfam" id="PF07690">
    <property type="entry name" value="MFS_1"/>
    <property type="match status" value="1"/>
</dbReference>
<evidence type="ECO:0000313" key="8">
    <source>
        <dbReference type="EMBL" id="MBP0617760.1"/>
    </source>
</evidence>
<evidence type="ECO:0000259" key="7">
    <source>
        <dbReference type="PROSITE" id="PS50850"/>
    </source>
</evidence>
<dbReference type="EMBL" id="JAGJCF010000020">
    <property type="protein sequence ID" value="MBP0617760.1"/>
    <property type="molecule type" value="Genomic_DNA"/>
</dbReference>
<dbReference type="RefSeq" id="WP_209596848.1">
    <property type="nucleotide sequence ID" value="NZ_JAGJCF010000020.1"/>
</dbReference>
<evidence type="ECO:0000256" key="4">
    <source>
        <dbReference type="ARBA" id="ARBA00022989"/>
    </source>
</evidence>